<dbReference type="STRING" id="37928.SAMN04489742_3914"/>
<name>A0A1H1G8C4_9MICC</name>
<protein>
    <submittedName>
        <fullName evidence="1">Uncharacterized protein</fullName>
    </submittedName>
</protein>
<dbReference type="AlphaFoldDB" id="A0A1H1G8C4"/>
<keyword evidence="2" id="KW-1185">Reference proteome</keyword>
<accession>A0A1H1G8C4</accession>
<proteinExistence type="predicted"/>
<organism evidence="1 2">
    <name type="scientific">Crystallibacter crystallopoietes</name>
    <dbReference type="NCBI Taxonomy" id="37928"/>
    <lineage>
        <taxon>Bacteria</taxon>
        <taxon>Bacillati</taxon>
        <taxon>Actinomycetota</taxon>
        <taxon>Actinomycetes</taxon>
        <taxon>Micrococcales</taxon>
        <taxon>Micrococcaceae</taxon>
        <taxon>Crystallibacter</taxon>
    </lineage>
</organism>
<evidence type="ECO:0000313" key="1">
    <source>
        <dbReference type="EMBL" id="SDR09461.1"/>
    </source>
</evidence>
<evidence type="ECO:0000313" key="2">
    <source>
        <dbReference type="Proteomes" id="UP000181917"/>
    </source>
</evidence>
<dbReference type="EMBL" id="FNKH01000002">
    <property type="protein sequence ID" value="SDR09461.1"/>
    <property type="molecule type" value="Genomic_DNA"/>
</dbReference>
<gene>
    <name evidence="1" type="ORF">SAMN04489742_3914</name>
</gene>
<dbReference type="Proteomes" id="UP000181917">
    <property type="component" value="Unassembled WGS sequence"/>
</dbReference>
<reference evidence="1 2" key="1">
    <citation type="submission" date="2016-10" db="EMBL/GenBank/DDBJ databases">
        <authorList>
            <person name="de Groot N.N."/>
        </authorList>
    </citation>
    <scope>NUCLEOTIDE SEQUENCE [LARGE SCALE GENOMIC DNA]</scope>
    <source>
        <strain evidence="1 2">DSM 20117</strain>
    </source>
</reference>
<sequence length="316" mass="34527">MMLPSSIRRVAQTSRRTVGRARRKALGFISSRFLASDALVATDVSVANGSLITLGGFQPEDSRNHISELWFASRDGQRFECRMRSINSFNMRWQATGHLPVGAVSAGAKTWKAYAVSGGKTKRVTLRASGGDSLPKIAAVSPDDGTTWTWRTQSGALLLIGEPAPEQLYVERLTVHMGSIICHIRASATVPDGEAVLVVRKRKARVEVRIPFQITGGRGEVRVKGEDVLASDVAAQTGQPVVWDVLMEHSARDPYRVRSGLTDIEDPRAVFKYAAAPFHSGSRRRFLRPYWTLDGYLSLEIKGGQLPAVQPEGTGS</sequence>